<dbReference type="SMART" id="SM00391">
    <property type="entry name" value="MBD"/>
    <property type="match status" value="1"/>
</dbReference>
<evidence type="ECO:0000256" key="3">
    <source>
        <dbReference type="ARBA" id="ARBA00023125"/>
    </source>
</evidence>
<protein>
    <submittedName>
        <fullName evidence="9">Uncharacterized protein LOC111310049 isoform X6</fullName>
    </submittedName>
</protein>
<dbReference type="Pfam" id="PF01429">
    <property type="entry name" value="MBD"/>
    <property type="match status" value="2"/>
</dbReference>
<keyword evidence="2" id="KW-0805">Transcription regulation</keyword>
<feature type="domain" description="MBD" evidence="7">
    <location>
        <begin position="71"/>
        <end position="150"/>
    </location>
</feature>
<dbReference type="InterPro" id="IPR016177">
    <property type="entry name" value="DNA-bd_dom_sf"/>
</dbReference>
<dbReference type="PANTHER" id="PTHR34067">
    <property type="entry name" value="OS04G0193200 PROTEIN"/>
    <property type="match status" value="1"/>
</dbReference>
<dbReference type="PROSITE" id="PS50982">
    <property type="entry name" value="MBD"/>
    <property type="match status" value="2"/>
</dbReference>
<proteinExistence type="predicted"/>
<reference evidence="9" key="1">
    <citation type="submission" date="2025-08" db="UniProtKB">
        <authorList>
            <consortium name="RefSeq"/>
        </authorList>
    </citation>
    <scope>IDENTIFICATION</scope>
    <source>
        <tissue evidence="9">Fruit stalk</tissue>
    </source>
</reference>
<dbReference type="GeneID" id="111310049"/>
<feature type="region of interest" description="Disordered" evidence="6">
    <location>
        <begin position="52"/>
        <end position="71"/>
    </location>
</feature>
<name>A0A6P6AJE7_DURZI</name>
<evidence type="ECO:0000313" key="9">
    <source>
        <dbReference type="RefSeq" id="XP_022764926.1"/>
    </source>
</evidence>
<dbReference type="InterPro" id="IPR018607">
    <property type="entry name" value="Ctf8"/>
</dbReference>
<dbReference type="CDD" id="cd00122">
    <property type="entry name" value="MBD"/>
    <property type="match status" value="1"/>
</dbReference>
<dbReference type="InterPro" id="IPR001739">
    <property type="entry name" value="Methyl_CpG_DNA-bd"/>
</dbReference>
<dbReference type="RefSeq" id="XP_022764926.1">
    <property type="nucleotide sequence ID" value="XM_022909191.1"/>
</dbReference>
<evidence type="ECO:0000259" key="7">
    <source>
        <dbReference type="PROSITE" id="PS50982"/>
    </source>
</evidence>
<keyword evidence="8" id="KW-1185">Reference proteome</keyword>
<feature type="region of interest" description="Disordered" evidence="6">
    <location>
        <begin position="165"/>
        <end position="214"/>
    </location>
</feature>
<keyword evidence="5" id="KW-0539">Nucleus</keyword>
<evidence type="ECO:0000256" key="5">
    <source>
        <dbReference type="ARBA" id="ARBA00023242"/>
    </source>
</evidence>
<sequence>MEDQQSDDWLPPGWKVEARQRRSGKKDKCYYAPCGELRFFSRAEVSRYLDNCGSKTEEKEKGSGKQSSKNITVEKAAAEGLPPGWTKEVRITKRANRVRKDPFYTDPVSGYVFRSMKDALRYVETGELGRLAFKPKDKGSNDEDFEDDNICEPAIVEGQKVAVNGTTDETEKQSAEQVSNLSGRIKEEEMLTSASTGGQTSLSKHTPDQHKDKVKKRMQIQVKCSCGAENCPEWAIIELQGVVEVQPSFQDSLQNLRIGQLCRPSSQENYTFTVGYHELTGSKVALKKPMLVLKKIKCMGTDQSDEATSSSRVELDVVGIIRHKILFKNRPKALISGPQPVVKGKANAAAAATQKQSV</sequence>
<comment type="subcellular location">
    <subcellularLocation>
        <location evidence="1">Nucleus</location>
    </subcellularLocation>
</comment>
<dbReference type="GO" id="GO:0031390">
    <property type="term" value="C:Ctf18 RFC-like complex"/>
    <property type="evidence" value="ECO:0007669"/>
    <property type="project" value="InterPro"/>
</dbReference>
<dbReference type="GO" id="GO:0007064">
    <property type="term" value="P:mitotic sister chromatid cohesion"/>
    <property type="evidence" value="ECO:0007669"/>
    <property type="project" value="InterPro"/>
</dbReference>
<gene>
    <name evidence="9" type="primary">LOC111310049</name>
</gene>
<dbReference type="Proteomes" id="UP000515121">
    <property type="component" value="Unplaced"/>
</dbReference>
<feature type="compositionally biased region" description="Polar residues" evidence="6">
    <location>
        <begin position="192"/>
        <end position="204"/>
    </location>
</feature>
<evidence type="ECO:0000256" key="6">
    <source>
        <dbReference type="SAM" id="MobiDB-lite"/>
    </source>
</evidence>
<dbReference type="GO" id="GO:0003677">
    <property type="term" value="F:DNA binding"/>
    <property type="evidence" value="ECO:0007669"/>
    <property type="project" value="UniProtKB-KW"/>
</dbReference>
<feature type="domain" description="MBD" evidence="7">
    <location>
        <begin position="1"/>
        <end position="69"/>
    </location>
</feature>
<dbReference type="Gene3D" id="3.30.890.10">
    <property type="entry name" value="Methyl-cpg-binding Protein 2, Chain A"/>
    <property type="match status" value="2"/>
</dbReference>
<evidence type="ECO:0000313" key="8">
    <source>
        <dbReference type="Proteomes" id="UP000515121"/>
    </source>
</evidence>
<evidence type="ECO:0000256" key="4">
    <source>
        <dbReference type="ARBA" id="ARBA00023163"/>
    </source>
</evidence>
<organism evidence="8 9">
    <name type="scientific">Durio zibethinus</name>
    <name type="common">Durian</name>
    <dbReference type="NCBI Taxonomy" id="66656"/>
    <lineage>
        <taxon>Eukaryota</taxon>
        <taxon>Viridiplantae</taxon>
        <taxon>Streptophyta</taxon>
        <taxon>Embryophyta</taxon>
        <taxon>Tracheophyta</taxon>
        <taxon>Spermatophyta</taxon>
        <taxon>Magnoliopsida</taxon>
        <taxon>eudicotyledons</taxon>
        <taxon>Gunneridae</taxon>
        <taxon>Pentapetalae</taxon>
        <taxon>rosids</taxon>
        <taxon>malvids</taxon>
        <taxon>Malvales</taxon>
        <taxon>Malvaceae</taxon>
        <taxon>Helicteroideae</taxon>
        <taxon>Durio</taxon>
    </lineage>
</organism>
<dbReference type="PANTHER" id="PTHR34067:SF24">
    <property type="entry name" value="METHYL-CPG-BINDING DOMAIN-CONTAINING PROTEIN 13"/>
    <property type="match status" value="1"/>
</dbReference>
<keyword evidence="3" id="KW-0238">DNA-binding</keyword>
<dbReference type="Pfam" id="PF09696">
    <property type="entry name" value="Ctf8"/>
    <property type="match status" value="1"/>
</dbReference>
<keyword evidence="4" id="KW-0804">Transcription</keyword>
<dbReference type="SUPFAM" id="SSF54171">
    <property type="entry name" value="DNA-binding domain"/>
    <property type="match status" value="2"/>
</dbReference>
<evidence type="ECO:0000256" key="2">
    <source>
        <dbReference type="ARBA" id="ARBA00023015"/>
    </source>
</evidence>
<dbReference type="InterPro" id="IPR038945">
    <property type="entry name" value="MBD13-like"/>
</dbReference>
<evidence type="ECO:0000256" key="1">
    <source>
        <dbReference type="ARBA" id="ARBA00004123"/>
    </source>
</evidence>
<dbReference type="AlphaFoldDB" id="A0A6P6AJE7"/>
<accession>A0A6P6AJE7</accession>